<keyword evidence="6" id="KW-1185">Reference proteome</keyword>
<gene>
    <name evidence="5" type="ORF">V6242_10685</name>
</gene>
<evidence type="ECO:0000313" key="6">
    <source>
        <dbReference type="Proteomes" id="UP001379949"/>
    </source>
</evidence>
<feature type="domain" description="Pyrroline-5-carboxylate reductase dimerisation" evidence="4">
    <location>
        <begin position="159"/>
        <end position="251"/>
    </location>
</feature>
<accession>A0ABU9G562</accession>
<reference evidence="5 6" key="1">
    <citation type="submission" date="2024-02" db="EMBL/GenBank/DDBJ databases">
        <title>Bacteria isolated from the canopy kelp, Nereocystis luetkeana.</title>
        <authorList>
            <person name="Pfister C.A."/>
            <person name="Younker I.T."/>
            <person name="Light S.H."/>
        </authorList>
    </citation>
    <scope>NUCLEOTIDE SEQUENCE [LARGE SCALE GENOMIC DNA]</scope>
    <source>
        <strain evidence="5 6">TI.4.07</strain>
    </source>
</reference>
<dbReference type="InterPro" id="IPR008927">
    <property type="entry name" value="6-PGluconate_DH-like_C_sf"/>
</dbReference>
<dbReference type="InterPro" id="IPR036291">
    <property type="entry name" value="NAD(P)-bd_dom_sf"/>
</dbReference>
<dbReference type="NCBIfam" id="NF005063">
    <property type="entry name" value="PRK06476.1"/>
    <property type="match status" value="1"/>
</dbReference>
<evidence type="ECO:0000259" key="3">
    <source>
        <dbReference type="Pfam" id="PF03807"/>
    </source>
</evidence>
<dbReference type="InterPro" id="IPR000304">
    <property type="entry name" value="Pyrroline-COOH_reductase"/>
</dbReference>
<dbReference type="EMBL" id="JBAKAR010000007">
    <property type="protein sequence ID" value="MEL0613614.1"/>
    <property type="molecule type" value="Genomic_DNA"/>
</dbReference>
<evidence type="ECO:0000259" key="4">
    <source>
        <dbReference type="Pfam" id="PF14748"/>
    </source>
</evidence>
<dbReference type="InterPro" id="IPR028939">
    <property type="entry name" value="P5C_Rdtase_cat_N"/>
</dbReference>
<dbReference type="Proteomes" id="UP001379949">
    <property type="component" value="Unassembled WGS sequence"/>
</dbReference>
<dbReference type="SUPFAM" id="SSF51735">
    <property type="entry name" value="NAD(P)-binding Rossmann-fold domains"/>
    <property type="match status" value="1"/>
</dbReference>
<dbReference type="RefSeq" id="WP_341567331.1">
    <property type="nucleotide sequence ID" value="NZ_JBAKAR010000007.1"/>
</dbReference>
<evidence type="ECO:0000313" key="5">
    <source>
        <dbReference type="EMBL" id="MEL0613614.1"/>
    </source>
</evidence>
<dbReference type="InterPro" id="IPR029036">
    <property type="entry name" value="P5CR_dimer"/>
</dbReference>
<comment type="caution">
    <text evidence="5">The sequence shown here is derived from an EMBL/GenBank/DDBJ whole genome shotgun (WGS) entry which is preliminary data.</text>
</comment>
<feature type="domain" description="Pyrroline-5-carboxylate reductase catalytic N-terminal" evidence="3">
    <location>
        <begin position="2"/>
        <end position="93"/>
    </location>
</feature>
<dbReference type="Gene3D" id="3.40.50.720">
    <property type="entry name" value="NAD(P)-binding Rossmann-like Domain"/>
    <property type="match status" value="1"/>
</dbReference>
<dbReference type="PIRSF" id="PIRSF000193">
    <property type="entry name" value="Pyrrol-5-carb_rd"/>
    <property type="match status" value="1"/>
</dbReference>
<keyword evidence="2" id="KW-0560">Oxidoreductase</keyword>
<proteinExistence type="inferred from homology"/>
<sequence>MKIGFIGTGVISDAIVRGLMKSDTEMSFLLSRRSESLSERLANEFSNVEVVDDNQAIIDASDVVVLAVRPQVAEAVLAGLTIPPEKQVISLIATLTHDTLRSWFGTEVSICRAIPLPFVADQIGITAIYPDQAAAKTLFTLLGTVVAATSQVEFDRYGIASATMGLYFETVSTLSEWIIKEGVPESHSQLYFSALLHGLNQTALKQNETSFRDQVAAHSTPGGLNEQAVSVFKQQGGPEALVCALESIKARILANSAPNPKEPK</sequence>
<comment type="similarity">
    <text evidence="1">Belongs to the pyrroline-5-carboxylate reductase family.</text>
</comment>
<dbReference type="Pfam" id="PF14748">
    <property type="entry name" value="P5CR_dimer"/>
    <property type="match status" value="1"/>
</dbReference>
<dbReference type="PANTHER" id="PTHR11645:SF13">
    <property type="entry name" value="PYRROLINE-5-CARBOXYLATE REDUCTASE CATALYTIC N-TERMINAL DOMAIN-CONTAINING PROTEIN"/>
    <property type="match status" value="1"/>
</dbReference>
<protein>
    <submittedName>
        <fullName evidence="5">Pyrroline-5-carboxylate reductase</fullName>
    </submittedName>
</protein>
<dbReference type="PANTHER" id="PTHR11645">
    <property type="entry name" value="PYRROLINE-5-CARBOXYLATE REDUCTASE"/>
    <property type="match status" value="1"/>
</dbReference>
<evidence type="ECO:0000256" key="1">
    <source>
        <dbReference type="ARBA" id="ARBA00005525"/>
    </source>
</evidence>
<dbReference type="SUPFAM" id="SSF48179">
    <property type="entry name" value="6-phosphogluconate dehydrogenase C-terminal domain-like"/>
    <property type="match status" value="1"/>
</dbReference>
<dbReference type="Pfam" id="PF03807">
    <property type="entry name" value="F420_oxidored"/>
    <property type="match status" value="1"/>
</dbReference>
<evidence type="ECO:0000256" key="2">
    <source>
        <dbReference type="ARBA" id="ARBA00023002"/>
    </source>
</evidence>
<name>A0ABU9G562_9GAMM</name>
<organism evidence="5 6">
    <name type="scientific">Marinomonas arenicola</name>
    <dbReference type="NCBI Taxonomy" id="569601"/>
    <lineage>
        <taxon>Bacteria</taxon>
        <taxon>Pseudomonadati</taxon>
        <taxon>Pseudomonadota</taxon>
        <taxon>Gammaproteobacteria</taxon>
        <taxon>Oceanospirillales</taxon>
        <taxon>Oceanospirillaceae</taxon>
        <taxon>Marinomonas</taxon>
    </lineage>
</organism>